<evidence type="ECO:0000313" key="2">
    <source>
        <dbReference type="Proteomes" id="UP000006426"/>
    </source>
</evidence>
<sequence>MNPLRVVLLNPCLIATPLNFRKWLRDKLDHYEKAGVVGGERVTGILFLTKQYKGSLGTKSLDKMLKSTLLRRPWVEGFSIVSSEKPLTDEEAQEFLDQVQSDYRIQEQMRELEERDPMPDVDTDEIVDTLLGYLPEQLLADGTIDHQVEPTCVVRKARESDFADTLNGLNGYTPGQWFVMGSNASDQSVRLSSPFENEAEATDYAQREHGTSVFKQAAEIQLAHLREQIETLAS</sequence>
<dbReference type="RefSeq" id="WP_005742632.1">
    <property type="nucleotide sequence ID" value="NZ_CP031226.1"/>
</dbReference>
<dbReference type="Proteomes" id="UP000006426">
    <property type="component" value="Plasmid pmppla107"/>
</dbReference>
<dbReference type="AlphaFoldDB" id="A0AAD0PWU6"/>
<proteinExistence type="predicted"/>
<organism evidence="1 2">
    <name type="scientific">Pseudomonas amygdali pv. lachrymans str. M301315</name>
    <dbReference type="NCBI Taxonomy" id="629260"/>
    <lineage>
        <taxon>Bacteria</taxon>
        <taxon>Pseudomonadati</taxon>
        <taxon>Pseudomonadota</taxon>
        <taxon>Gammaproteobacteria</taxon>
        <taxon>Pseudomonadales</taxon>
        <taxon>Pseudomonadaceae</taxon>
        <taxon>Pseudomonas</taxon>
        <taxon>Pseudomonas amygdali</taxon>
    </lineage>
</organism>
<dbReference type="EMBL" id="CP031226">
    <property type="protein sequence ID" value="AXH60244.1"/>
    <property type="molecule type" value="Genomic_DNA"/>
</dbReference>
<evidence type="ECO:0000313" key="1">
    <source>
        <dbReference type="EMBL" id="AXH60244.1"/>
    </source>
</evidence>
<gene>
    <name evidence="1" type="ORF">PLA107_034220</name>
</gene>
<keyword evidence="1" id="KW-0614">Plasmid</keyword>
<reference evidence="1 2" key="1">
    <citation type="journal article" date="2011" name="PLoS Pathog.">
        <title>Dynamic evolution of pathogenicity revealed by sequencing and comparative genomics of 19 Pseudomonas syringae isolates.</title>
        <authorList>
            <person name="Baltrus D.A."/>
            <person name="Nishimura M.T."/>
            <person name="Romanchuk A."/>
            <person name="Chang J.H."/>
            <person name="Mukhtar M.S."/>
            <person name="Cherkis K."/>
            <person name="Roach J."/>
            <person name="Grant S.R."/>
            <person name="Jones C.D."/>
            <person name="Dangl J.L."/>
        </authorList>
    </citation>
    <scope>NUCLEOTIDE SEQUENCE [LARGE SCALE GENOMIC DNA]</scope>
    <source>
        <strain evidence="1 2">M301315</strain>
    </source>
</reference>
<protein>
    <submittedName>
        <fullName evidence="1">Uncharacterized protein</fullName>
    </submittedName>
</protein>
<geneLocation type="plasmid" evidence="2">
    <name>pmppla107</name>
</geneLocation>
<name>A0AAD0PWU6_PSEAV</name>
<dbReference type="GeneID" id="39473773"/>
<accession>A0AAD0PWU6</accession>